<keyword evidence="5" id="KW-0720">Serine protease</keyword>
<reference evidence="8" key="1">
    <citation type="journal article" date="2023" name="Plant J.">
        <title>Genome sequences and population genomics provide insights into the demographic history, inbreeding, and mutation load of two 'living fossil' tree species of Dipteronia.</title>
        <authorList>
            <person name="Feng Y."/>
            <person name="Comes H.P."/>
            <person name="Chen J."/>
            <person name="Zhu S."/>
            <person name="Lu R."/>
            <person name="Zhang X."/>
            <person name="Li P."/>
            <person name="Qiu J."/>
            <person name="Olsen K.M."/>
            <person name="Qiu Y."/>
        </authorList>
    </citation>
    <scope>NUCLEOTIDE SEQUENCE</scope>
    <source>
        <strain evidence="8">KIB01</strain>
    </source>
</reference>
<dbReference type="InterPro" id="IPR023828">
    <property type="entry name" value="Peptidase_S8_Ser-AS"/>
</dbReference>
<comment type="caution">
    <text evidence="8">The sequence shown here is derived from an EMBL/GenBank/DDBJ whole genome shotgun (WGS) entry which is preliminary data.</text>
</comment>
<keyword evidence="9" id="KW-1185">Reference proteome</keyword>
<dbReference type="InterPro" id="IPR036852">
    <property type="entry name" value="Peptidase_S8/S53_dom_sf"/>
</dbReference>
<dbReference type="PROSITE" id="PS51892">
    <property type="entry name" value="SUBTILASE"/>
    <property type="match status" value="1"/>
</dbReference>
<accession>A0AAE0CRI3</accession>
<dbReference type="Pfam" id="PF00082">
    <property type="entry name" value="Peptidase_S8"/>
    <property type="match status" value="1"/>
</dbReference>
<sequence>MLKRMKFVLTEFGTKPAPQVASFSSRGPDPISPGILKPDILAPGVDVLAAVVPNIPYMEIGNYDLVTDYALYSGTSMAAPHVAGVAAY</sequence>
<dbReference type="PANTHER" id="PTHR10795">
    <property type="entry name" value="PROPROTEIN CONVERTASE SUBTILISIN/KEXIN"/>
    <property type="match status" value="1"/>
</dbReference>
<evidence type="ECO:0000256" key="2">
    <source>
        <dbReference type="ARBA" id="ARBA00022670"/>
    </source>
</evidence>
<feature type="domain" description="Peptidase S8/S53" evidence="7">
    <location>
        <begin position="15"/>
        <end position="88"/>
    </location>
</feature>
<evidence type="ECO:0000256" key="5">
    <source>
        <dbReference type="ARBA" id="ARBA00022825"/>
    </source>
</evidence>
<evidence type="ECO:0000256" key="3">
    <source>
        <dbReference type="ARBA" id="ARBA00022729"/>
    </source>
</evidence>
<dbReference type="GO" id="GO:0004252">
    <property type="term" value="F:serine-type endopeptidase activity"/>
    <property type="evidence" value="ECO:0007669"/>
    <property type="project" value="InterPro"/>
</dbReference>
<gene>
    <name evidence="8" type="ORF">Ddye_006801</name>
</gene>
<keyword evidence="4" id="KW-0378">Hydrolase</keyword>
<evidence type="ECO:0000256" key="6">
    <source>
        <dbReference type="PROSITE-ProRule" id="PRU01240"/>
    </source>
</evidence>
<dbReference type="InterPro" id="IPR045051">
    <property type="entry name" value="SBT"/>
</dbReference>
<name>A0AAE0CRI3_9ROSI</name>
<proteinExistence type="inferred from homology"/>
<dbReference type="PROSITE" id="PS00138">
    <property type="entry name" value="SUBTILASE_SER"/>
    <property type="match status" value="1"/>
</dbReference>
<dbReference type="InterPro" id="IPR000209">
    <property type="entry name" value="Peptidase_S8/S53_dom"/>
</dbReference>
<evidence type="ECO:0000313" key="8">
    <source>
        <dbReference type="EMBL" id="KAK2660268.1"/>
    </source>
</evidence>
<keyword evidence="2" id="KW-0645">Protease</keyword>
<dbReference type="SUPFAM" id="SSF52743">
    <property type="entry name" value="Subtilisin-like"/>
    <property type="match status" value="1"/>
</dbReference>
<comment type="similarity">
    <text evidence="1 6">Belongs to the peptidase S8 family.</text>
</comment>
<evidence type="ECO:0000259" key="7">
    <source>
        <dbReference type="Pfam" id="PF00082"/>
    </source>
</evidence>
<dbReference type="GO" id="GO:0006508">
    <property type="term" value="P:proteolysis"/>
    <property type="evidence" value="ECO:0007669"/>
    <property type="project" value="UniProtKB-KW"/>
</dbReference>
<dbReference type="Gene3D" id="3.40.50.200">
    <property type="entry name" value="Peptidase S8/S53 domain"/>
    <property type="match status" value="1"/>
</dbReference>
<protein>
    <recommendedName>
        <fullName evidence="7">Peptidase S8/S53 domain-containing protein</fullName>
    </recommendedName>
</protein>
<organism evidence="8 9">
    <name type="scientific">Dipteronia dyeriana</name>
    <dbReference type="NCBI Taxonomy" id="168575"/>
    <lineage>
        <taxon>Eukaryota</taxon>
        <taxon>Viridiplantae</taxon>
        <taxon>Streptophyta</taxon>
        <taxon>Embryophyta</taxon>
        <taxon>Tracheophyta</taxon>
        <taxon>Spermatophyta</taxon>
        <taxon>Magnoliopsida</taxon>
        <taxon>eudicotyledons</taxon>
        <taxon>Gunneridae</taxon>
        <taxon>Pentapetalae</taxon>
        <taxon>rosids</taxon>
        <taxon>malvids</taxon>
        <taxon>Sapindales</taxon>
        <taxon>Sapindaceae</taxon>
        <taxon>Hippocastanoideae</taxon>
        <taxon>Acereae</taxon>
        <taxon>Dipteronia</taxon>
    </lineage>
</organism>
<evidence type="ECO:0000313" key="9">
    <source>
        <dbReference type="Proteomes" id="UP001280121"/>
    </source>
</evidence>
<keyword evidence="3" id="KW-0732">Signal</keyword>
<dbReference type="Proteomes" id="UP001280121">
    <property type="component" value="Unassembled WGS sequence"/>
</dbReference>
<evidence type="ECO:0000256" key="1">
    <source>
        <dbReference type="ARBA" id="ARBA00011073"/>
    </source>
</evidence>
<dbReference type="AlphaFoldDB" id="A0AAE0CRI3"/>
<dbReference type="EMBL" id="JANJYI010000002">
    <property type="protein sequence ID" value="KAK2660268.1"/>
    <property type="molecule type" value="Genomic_DNA"/>
</dbReference>
<comment type="caution">
    <text evidence="6">Lacks conserved residue(s) required for the propagation of feature annotation.</text>
</comment>
<evidence type="ECO:0000256" key="4">
    <source>
        <dbReference type="ARBA" id="ARBA00022801"/>
    </source>
</evidence>